<dbReference type="InterPro" id="IPR001048">
    <property type="entry name" value="Asp/Glu/Uridylate_kinase"/>
</dbReference>
<evidence type="ECO:0000313" key="9">
    <source>
        <dbReference type="EMBL" id="PAN37965.1"/>
    </source>
</evidence>
<feature type="compositionally biased region" description="Basic and acidic residues" evidence="6">
    <location>
        <begin position="66"/>
        <end position="75"/>
    </location>
</feature>
<name>A0A2S3I6B5_9POAL</name>
<sequence>MASCDDDFGLLGDDAHQPAAPPPQPATAAQQPAPPPPPVQAFCFADAAVAAGAGAGAGSFSQAQEESNHHAERGKAAHHAKRARERPDEFSSDGGEYCSYINSGGSGGGGKKGRSGGASSGASDYRKDREEWTDGAISSLLDAYTDRFEQLNRGNLRGRDWEDVAGAVTDGQGKTTGGKSVEQCKNKIDNLKKRYKVECQRLASSGAGAVSHWPWFKKMEQIVGNSASPASSKPLAVAEDEKPRQQQQQHGSKRYPLSSTGPPTVVGSSRTNPLSNPRWKRVLLKIGGTALAGAAPQNVDPKIIMLIAREVQVACHHGVEVAIVVGGRNIFCGDNWVASTGTDRASTYPIGMMASVMNSVLLQASLEKIGVETRVQTALTIQEVAEPYVRRRAIRHLEKGRVVIFGGIGAGIGNPLFTTDTAAALRASEINADVVLKGIVGDDEYGCPPRGNSNTPFEHISFRELAARGFSRMDMTAVTCCEENNIPVVIFNMLEPGNISRAICGDQIGTLVDQSGRIT</sequence>
<feature type="compositionally biased region" description="Gly residues" evidence="6">
    <location>
        <begin position="104"/>
        <end position="119"/>
    </location>
</feature>
<dbReference type="Proteomes" id="UP000243499">
    <property type="component" value="Chromosome 7"/>
</dbReference>
<dbReference type="InterPro" id="IPR036393">
    <property type="entry name" value="AceGlu_kinase-like_sf"/>
</dbReference>
<feature type="domain" description="Myb/SANT-like DNA-binding" evidence="8">
    <location>
        <begin position="129"/>
        <end position="222"/>
    </location>
</feature>
<dbReference type="PANTHER" id="PTHR42833:SF1">
    <property type="entry name" value="UMP KINASE"/>
    <property type="match status" value="1"/>
</dbReference>
<dbReference type="GO" id="GO:0006225">
    <property type="term" value="P:UDP biosynthetic process"/>
    <property type="evidence" value="ECO:0007669"/>
    <property type="project" value="TreeGrafter"/>
</dbReference>
<dbReference type="UniPathway" id="UPA00159">
    <property type="reaction ID" value="UER00275"/>
</dbReference>
<dbReference type="Gramene" id="PAN37965">
    <property type="protein sequence ID" value="PAN37965"/>
    <property type="gene ID" value="PAHAL_7G137200"/>
</dbReference>
<organism evidence="9">
    <name type="scientific">Panicum hallii</name>
    <dbReference type="NCBI Taxonomy" id="206008"/>
    <lineage>
        <taxon>Eukaryota</taxon>
        <taxon>Viridiplantae</taxon>
        <taxon>Streptophyta</taxon>
        <taxon>Embryophyta</taxon>
        <taxon>Tracheophyta</taxon>
        <taxon>Spermatophyta</taxon>
        <taxon>Magnoliopsida</taxon>
        <taxon>Liliopsida</taxon>
        <taxon>Poales</taxon>
        <taxon>Poaceae</taxon>
        <taxon>PACMAD clade</taxon>
        <taxon>Panicoideae</taxon>
        <taxon>Panicodae</taxon>
        <taxon>Paniceae</taxon>
        <taxon>Panicinae</taxon>
        <taxon>Panicum</taxon>
        <taxon>Panicum sect. Panicum</taxon>
    </lineage>
</organism>
<dbReference type="PANTHER" id="PTHR42833">
    <property type="entry name" value="URIDYLATE KINASE"/>
    <property type="match status" value="1"/>
</dbReference>
<feature type="region of interest" description="Disordered" evidence="6">
    <location>
        <begin position="54"/>
        <end position="129"/>
    </location>
</feature>
<dbReference type="EMBL" id="CM008052">
    <property type="protein sequence ID" value="PAN37965.1"/>
    <property type="molecule type" value="Genomic_DNA"/>
</dbReference>
<feature type="domain" description="Aspartate/glutamate/uridylate kinase" evidence="7">
    <location>
        <begin position="280"/>
        <end position="492"/>
    </location>
</feature>
<dbReference type="Gene3D" id="3.40.1160.10">
    <property type="entry name" value="Acetylglutamate kinase-like"/>
    <property type="match status" value="1"/>
</dbReference>
<dbReference type="AlphaFoldDB" id="A0A2S3I6B5"/>
<evidence type="ECO:0000256" key="2">
    <source>
        <dbReference type="ARBA" id="ARBA00007614"/>
    </source>
</evidence>
<dbReference type="FunFam" id="3.40.1160.10:FF:000028">
    <property type="entry name" value="Uridylate kinase isoform A"/>
    <property type="match status" value="1"/>
</dbReference>
<accession>A0A2S3I6B5</accession>
<evidence type="ECO:0000256" key="4">
    <source>
        <dbReference type="ARBA" id="ARBA00022975"/>
    </source>
</evidence>
<dbReference type="Pfam" id="PF13837">
    <property type="entry name" value="Myb_DNA-bind_4"/>
    <property type="match status" value="1"/>
</dbReference>
<evidence type="ECO:0000256" key="5">
    <source>
        <dbReference type="ARBA" id="ARBA00032092"/>
    </source>
</evidence>
<dbReference type="Pfam" id="PF00696">
    <property type="entry name" value="AA_kinase"/>
    <property type="match status" value="1"/>
</dbReference>
<dbReference type="Gene3D" id="1.10.10.60">
    <property type="entry name" value="Homeodomain-like"/>
    <property type="match status" value="1"/>
</dbReference>
<evidence type="ECO:0000259" key="8">
    <source>
        <dbReference type="Pfam" id="PF13837"/>
    </source>
</evidence>
<dbReference type="InterPro" id="IPR044822">
    <property type="entry name" value="Myb_DNA-bind_4"/>
</dbReference>
<proteinExistence type="inferred from homology"/>
<dbReference type="GO" id="GO:0033862">
    <property type="term" value="F:UMP kinase activity"/>
    <property type="evidence" value="ECO:0007669"/>
    <property type="project" value="UniProtKB-EC"/>
</dbReference>
<evidence type="ECO:0000256" key="1">
    <source>
        <dbReference type="ARBA" id="ARBA00004791"/>
    </source>
</evidence>
<feature type="region of interest" description="Disordered" evidence="6">
    <location>
        <begin position="226"/>
        <end position="274"/>
    </location>
</feature>
<comment type="pathway">
    <text evidence="1">Pyrimidine metabolism; CTP biosynthesis via de novo pathway; UDP from UMP (UMPK route): step 1/1.</text>
</comment>
<dbReference type="EC" id="2.7.4.22" evidence="3"/>
<dbReference type="HAMAP" id="MF_01220_B">
    <property type="entry name" value="PyrH_B"/>
    <property type="match status" value="1"/>
</dbReference>
<evidence type="ECO:0000259" key="7">
    <source>
        <dbReference type="Pfam" id="PF00696"/>
    </source>
</evidence>
<evidence type="ECO:0000256" key="6">
    <source>
        <dbReference type="SAM" id="MobiDB-lite"/>
    </source>
</evidence>
<dbReference type="GO" id="GO:0044210">
    <property type="term" value="P:'de novo' CTP biosynthetic process"/>
    <property type="evidence" value="ECO:0007669"/>
    <property type="project" value="UniProtKB-UniPathway"/>
</dbReference>
<dbReference type="GO" id="GO:0005737">
    <property type="term" value="C:cytoplasm"/>
    <property type="evidence" value="ECO:0007669"/>
    <property type="project" value="InterPro"/>
</dbReference>
<dbReference type="InterPro" id="IPR015963">
    <property type="entry name" value="Uridylate_kinase_bac"/>
</dbReference>
<keyword evidence="4" id="KW-0665">Pyrimidine biosynthesis</keyword>
<dbReference type="FunFam" id="1.10.10.60:FF:000238">
    <property type="entry name" value="Aspartate/glutamate/uridylate kinase family protein"/>
    <property type="match status" value="1"/>
</dbReference>
<feature type="compositionally biased region" description="Low complexity" evidence="6">
    <location>
        <begin position="54"/>
        <end position="64"/>
    </location>
</feature>
<dbReference type="SUPFAM" id="SSF53633">
    <property type="entry name" value="Carbamate kinase-like"/>
    <property type="match status" value="1"/>
</dbReference>
<gene>
    <name evidence="9" type="ORF">PAHAL_7G137200</name>
</gene>
<evidence type="ECO:0000256" key="3">
    <source>
        <dbReference type="ARBA" id="ARBA00012899"/>
    </source>
</evidence>
<protein>
    <recommendedName>
        <fullName evidence="3">UMP kinase</fullName>
        <ecNumber evidence="3">2.7.4.22</ecNumber>
    </recommendedName>
    <alternativeName>
        <fullName evidence="5">Uridine monophosphate kinase</fullName>
    </alternativeName>
</protein>
<dbReference type="CDD" id="cd04254">
    <property type="entry name" value="AAK_UMPK-PyrH-Ec"/>
    <property type="match status" value="1"/>
</dbReference>
<feature type="region of interest" description="Disordered" evidence="6">
    <location>
        <begin position="1"/>
        <end position="41"/>
    </location>
</feature>
<reference evidence="9" key="1">
    <citation type="submission" date="2018-04" db="EMBL/GenBank/DDBJ databases">
        <title>WGS assembly of Panicum hallii.</title>
        <authorList>
            <person name="Lovell J."/>
            <person name="Jenkins J."/>
            <person name="Lowry D."/>
            <person name="Mamidi S."/>
            <person name="Sreedasyam A."/>
            <person name="Weng X."/>
            <person name="Barry K."/>
            <person name="Bonette J."/>
            <person name="Campitelli B."/>
            <person name="Daum C."/>
            <person name="Gordon S."/>
            <person name="Gould B."/>
            <person name="Lipzen A."/>
            <person name="Macqueen A."/>
            <person name="Palacio-Mejia J."/>
            <person name="Plott C."/>
            <person name="Shakirov E."/>
            <person name="Shu S."/>
            <person name="Yoshinaga Y."/>
            <person name="Zane M."/>
            <person name="Rokhsar D."/>
            <person name="Grimwood J."/>
            <person name="Schmutz J."/>
            <person name="Juenger T."/>
        </authorList>
    </citation>
    <scope>NUCLEOTIDE SEQUENCE [LARGE SCALE GENOMIC DNA]</scope>
    <source>
        <strain evidence="9">FIL2</strain>
    </source>
</reference>
<comment type="similarity">
    <text evidence="2">Belongs to the UMP kinase family.</text>
</comment>
<feature type="compositionally biased region" description="Polar residues" evidence="6">
    <location>
        <begin position="257"/>
        <end position="274"/>
    </location>
</feature>